<dbReference type="InterPro" id="IPR014966">
    <property type="entry name" value="FRG-dom"/>
</dbReference>
<dbReference type="RefSeq" id="WP_000527288.1">
    <property type="nucleotide sequence ID" value="NZ_JEXD01000001.1"/>
</dbReference>
<sequence length="330" mass="39040">MGNKYYDQLVNNDSHFEITFNDFEEFITFIRPDKLHVKDLMTQLRLEFNPSAVNFPFFKIKDFKGYSTLDKSIIYRGHGESDWDLKPTFYRNKKNIGWVKTNWSVDQNYESEILLKFQDSCDLAGVQLPSDNDQLRRRQKNKLSKYRKSFGRDQLDWFDDDFFELAVYAQHYGVETRLLDWTKNPFVASYFACSHALKMNYDPNSKFCIWVLNSESITNELNQVLEVLDPPKGLNQHISHQQGVLTYTKNHIKIFNKFGTRPCLKDILKYYESGYRLLKITLGYELIVELFNYCNIHNFNACHLFRGANGAAMHTTDLLNFDDYKYPIED</sequence>
<evidence type="ECO:0000313" key="3">
    <source>
        <dbReference type="Proteomes" id="UP000021108"/>
    </source>
</evidence>
<dbReference type="PATRIC" id="fig|1310607.3.peg.169"/>
<dbReference type="Proteomes" id="UP000021108">
    <property type="component" value="Unassembled WGS sequence"/>
</dbReference>
<protein>
    <submittedName>
        <fullName evidence="2">FRG domain protein</fullName>
    </submittedName>
</protein>
<organism evidence="2 3">
    <name type="scientific">Acinetobacter baumannii 625974</name>
    <dbReference type="NCBI Taxonomy" id="1310607"/>
    <lineage>
        <taxon>Bacteria</taxon>
        <taxon>Pseudomonadati</taxon>
        <taxon>Pseudomonadota</taxon>
        <taxon>Gammaproteobacteria</taxon>
        <taxon>Moraxellales</taxon>
        <taxon>Moraxellaceae</taxon>
        <taxon>Acinetobacter</taxon>
        <taxon>Acinetobacter calcoaceticus/baumannii complex</taxon>
    </lineage>
</organism>
<dbReference type="EMBL" id="JEXD01000001">
    <property type="protein sequence ID" value="EXC09931.1"/>
    <property type="molecule type" value="Genomic_DNA"/>
</dbReference>
<proteinExistence type="predicted"/>
<name>A0A009PL06_ACIBA</name>
<gene>
    <name evidence="2" type="ORF">J506_0168</name>
</gene>
<accession>A0A009PL06</accession>
<reference evidence="2 3" key="1">
    <citation type="submission" date="2014-02" db="EMBL/GenBank/DDBJ databases">
        <title>Comparative genomics and transcriptomics to identify genetic mechanisms underlying the emergence of carbapenem resistant Acinetobacter baumannii (CRAb).</title>
        <authorList>
            <person name="Harris A.D."/>
            <person name="Johnson K.J."/>
            <person name="George J."/>
            <person name="Shefchek K."/>
            <person name="Daugherty S.C."/>
            <person name="Parankush S."/>
            <person name="Sadzewicz L."/>
            <person name="Tallon L."/>
            <person name="Sengamalay N."/>
            <person name="Hazen T.H."/>
            <person name="Rasko D.A."/>
        </authorList>
    </citation>
    <scope>NUCLEOTIDE SEQUENCE [LARGE SCALE GENOMIC DNA]</scope>
    <source>
        <strain evidence="2 3">625974</strain>
    </source>
</reference>
<dbReference type="AlphaFoldDB" id="A0A009PL06"/>
<comment type="caution">
    <text evidence="2">The sequence shown here is derived from an EMBL/GenBank/DDBJ whole genome shotgun (WGS) entry which is preliminary data.</text>
</comment>
<feature type="domain" description="FRG" evidence="1">
    <location>
        <begin position="69"/>
        <end position="210"/>
    </location>
</feature>
<dbReference type="Pfam" id="PF08867">
    <property type="entry name" value="FRG"/>
    <property type="match status" value="1"/>
</dbReference>
<evidence type="ECO:0000259" key="1">
    <source>
        <dbReference type="SMART" id="SM00901"/>
    </source>
</evidence>
<dbReference type="SMART" id="SM00901">
    <property type="entry name" value="FRG"/>
    <property type="match status" value="1"/>
</dbReference>
<evidence type="ECO:0000313" key="2">
    <source>
        <dbReference type="EMBL" id="EXC09931.1"/>
    </source>
</evidence>